<name>A0A8J3D9U9_9BACT</name>
<dbReference type="PANTHER" id="PTHR43630:SF2">
    <property type="entry name" value="GLYCOSYLTRANSFERASE"/>
    <property type="match status" value="1"/>
</dbReference>
<dbReference type="InterPro" id="IPR029044">
    <property type="entry name" value="Nucleotide-diphossugar_trans"/>
</dbReference>
<evidence type="ECO:0000256" key="1">
    <source>
        <dbReference type="ARBA" id="ARBA00038494"/>
    </source>
</evidence>
<dbReference type="CDD" id="cd02511">
    <property type="entry name" value="Beta4Glucosyltransferase"/>
    <property type="match status" value="1"/>
</dbReference>
<dbReference type="Pfam" id="PF00535">
    <property type="entry name" value="Glycos_transf_2"/>
    <property type="match status" value="1"/>
</dbReference>
<dbReference type="Gene3D" id="3.90.550.10">
    <property type="entry name" value="Spore Coat Polysaccharide Biosynthesis Protein SpsA, Chain A"/>
    <property type="match status" value="1"/>
</dbReference>
<dbReference type="EMBL" id="BMXG01000004">
    <property type="protein sequence ID" value="GHB94716.1"/>
    <property type="molecule type" value="Genomic_DNA"/>
</dbReference>
<comment type="similarity">
    <text evidence="1">Belongs to the glycosyltransferase 2 family. WaaE/KdtX subfamily.</text>
</comment>
<feature type="domain" description="Glycosyltransferase 2-like" evidence="2">
    <location>
        <begin position="7"/>
        <end position="129"/>
    </location>
</feature>
<accession>A0A8J3D9U9</accession>
<comment type="caution">
    <text evidence="3">The sequence shown here is derived from an EMBL/GenBank/DDBJ whole genome shotgun (WGS) entry which is preliminary data.</text>
</comment>
<dbReference type="GO" id="GO:0016740">
    <property type="term" value="F:transferase activity"/>
    <property type="evidence" value="ECO:0007669"/>
    <property type="project" value="UniProtKB-KW"/>
</dbReference>
<keyword evidence="3" id="KW-0808">Transferase</keyword>
<keyword evidence="4" id="KW-1185">Reference proteome</keyword>
<reference evidence="3" key="2">
    <citation type="submission" date="2020-09" db="EMBL/GenBank/DDBJ databases">
        <authorList>
            <person name="Sun Q."/>
            <person name="Kim S."/>
        </authorList>
    </citation>
    <scope>NUCLEOTIDE SEQUENCE</scope>
    <source>
        <strain evidence="3">KCTC 12870</strain>
    </source>
</reference>
<proteinExistence type="inferred from homology"/>
<sequence length="264" mass="30583">MNRLPLSVCLIAHNEAARIRRCLDSVKPLAGEIILVYNDCTDGTEAIARDEYGAQTFPESWHGHRDQKNIALDKATQPWTLCLDCDEELSPELAAELRAFIEANDEAFNGASFPRKVWFLGRWITHGDWYPDRSLRLIRTGKGRWGGSREHDRMELDGSAKSLTADLHHYTNPTLNDQIEKINYFADIYLQRQLDAGKKWSLIHTVFRPLWRFFRAYILRRGFLDGFPGLYAAVLTSFATFVRHSRLYEHATTPEVREKFQPKR</sequence>
<protein>
    <submittedName>
        <fullName evidence="3">Glycosyl transferase</fullName>
    </submittedName>
</protein>
<evidence type="ECO:0000259" key="2">
    <source>
        <dbReference type="Pfam" id="PF00535"/>
    </source>
</evidence>
<dbReference type="AlphaFoldDB" id="A0A8J3D9U9"/>
<evidence type="ECO:0000313" key="3">
    <source>
        <dbReference type="EMBL" id="GHB94716.1"/>
    </source>
</evidence>
<dbReference type="PANTHER" id="PTHR43630">
    <property type="entry name" value="POLY-BETA-1,6-N-ACETYL-D-GLUCOSAMINE SYNTHASE"/>
    <property type="match status" value="1"/>
</dbReference>
<dbReference type="InterPro" id="IPR001173">
    <property type="entry name" value="Glyco_trans_2-like"/>
</dbReference>
<dbReference type="RefSeq" id="WP_189512084.1">
    <property type="nucleotide sequence ID" value="NZ_BMXG01000004.1"/>
</dbReference>
<gene>
    <name evidence="3" type="ORF">GCM10007047_07800</name>
</gene>
<reference evidence="3" key="1">
    <citation type="journal article" date="2014" name="Int. J. Syst. Evol. Microbiol.">
        <title>Complete genome sequence of Corynebacterium casei LMG S-19264T (=DSM 44701T), isolated from a smear-ripened cheese.</title>
        <authorList>
            <consortium name="US DOE Joint Genome Institute (JGI-PGF)"/>
            <person name="Walter F."/>
            <person name="Albersmeier A."/>
            <person name="Kalinowski J."/>
            <person name="Ruckert C."/>
        </authorList>
    </citation>
    <scope>NUCLEOTIDE SEQUENCE</scope>
    <source>
        <strain evidence="3">KCTC 12870</strain>
    </source>
</reference>
<dbReference type="SUPFAM" id="SSF53448">
    <property type="entry name" value="Nucleotide-diphospho-sugar transferases"/>
    <property type="match status" value="1"/>
</dbReference>
<evidence type="ECO:0000313" key="4">
    <source>
        <dbReference type="Proteomes" id="UP000642829"/>
    </source>
</evidence>
<dbReference type="Proteomes" id="UP000642829">
    <property type="component" value="Unassembled WGS sequence"/>
</dbReference>
<organism evidence="3 4">
    <name type="scientific">Cerasicoccus arenae</name>
    <dbReference type="NCBI Taxonomy" id="424488"/>
    <lineage>
        <taxon>Bacteria</taxon>
        <taxon>Pseudomonadati</taxon>
        <taxon>Verrucomicrobiota</taxon>
        <taxon>Opitutia</taxon>
        <taxon>Puniceicoccales</taxon>
        <taxon>Cerasicoccaceae</taxon>
        <taxon>Cerasicoccus</taxon>
    </lineage>
</organism>